<evidence type="ECO:0000259" key="11">
    <source>
        <dbReference type="PROSITE" id="PS50165"/>
    </source>
</evidence>
<dbReference type="PROSITE" id="PS50165">
    <property type="entry name" value="UVRC"/>
    <property type="match status" value="1"/>
</dbReference>
<evidence type="ECO:0000256" key="1">
    <source>
        <dbReference type="ARBA" id="ARBA00022490"/>
    </source>
</evidence>
<keyword evidence="3 8" id="KW-0228">DNA excision</keyword>
<dbReference type="SUPFAM" id="SSF82771">
    <property type="entry name" value="GIY-YIG endonuclease"/>
    <property type="match status" value="1"/>
</dbReference>
<dbReference type="GO" id="GO:0003677">
    <property type="term" value="F:DNA binding"/>
    <property type="evidence" value="ECO:0007669"/>
    <property type="project" value="UniProtKB-UniRule"/>
</dbReference>
<keyword evidence="4" id="KW-0378">Hydrolase</keyword>
<reference evidence="12 13" key="1">
    <citation type="journal article" date="2018" name="Sci. Adv.">
        <title>Multi-heme cytochromes provide a pathway for survival in energy-limited environments.</title>
        <authorList>
            <person name="Deng X."/>
            <person name="Dohmae N."/>
            <person name="Nealson K.H."/>
            <person name="Hashimoto K."/>
            <person name="Okamoto A."/>
        </authorList>
    </citation>
    <scope>NUCLEOTIDE SEQUENCE [LARGE SCALE GENOMIC DNA]</scope>
    <source>
        <strain evidence="12 13">IS5</strain>
    </source>
</reference>
<evidence type="ECO:0000256" key="2">
    <source>
        <dbReference type="ARBA" id="ARBA00022763"/>
    </source>
</evidence>
<dbReference type="Pfam" id="PF22920">
    <property type="entry name" value="UvrC_RNaseH"/>
    <property type="match status" value="1"/>
</dbReference>
<dbReference type="Pfam" id="PF08459">
    <property type="entry name" value="UvrC_RNaseH_dom"/>
    <property type="match status" value="1"/>
</dbReference>
<comment type="subcellular location">
    <subcellularLocation>
        <location evidence="8">Cytoplasm</location>
    </subcellularLocation>
</comment>
<dbReference type="FunFam" id="3.40.1440.10:FF:000001">
    <property type="entry name" value="UvrABC system protein C"/>
    <property type="match status" value="1"/>
</dbReference>
<dbReference type="InterPro" id="IPR047296">
    <property type="entry name" value="GIY-YIG_UvrC_Cho"/>
</dbReference>
<organism evidence="12 13">
    <name type="scientific">Desulfovibrio ferrophilus</name>
    <dbReference type="NCBI Taxonomy" id="241368"/>
    <lineage>
        <taxon>Bacteria</taxon>
        <taxon>Pseudomonadati</taxon>
        <taxon>Thermodesulfobacteriota</taxon>
        <taxon>Desulfovibrionia</taxon>
        <taxon>Desulfovibrionales</taxon>
        <taxon>Desulfovibrionaceae</taxon>
        <taxon>Desulfovibrio</taxon>
    </lineage>
</organism>
<dbReference type="EMBL" id="AP017378">
    <property type="protein sequence ID" value="BBD08242.1"/>
    <property type="molecule type" value="Genomic_DNA"/>
</dbReference>
<dbReference type="InterPro" id="IPR035901">
    <property type="entry name" value="GIY-YIG_endonuc_sf"/>
</dbReference>
<dbReference type="Pfam" id="PF02151">
    <property type="entry name" value="UVR"/>
    <property type="match status" value="1"/>
</dbReference>
<dbReference type="FunFam" id="4.10.860.10:FF:000002">
    <property type="entry name" value="UvrABC system protein C"/>
    <property type="match status" value="1"/>
</dbReference>
<dbReference type="PANTHER" id="PTHR30562">
    <property type="entry name" value="UVRC/OXIDOREDUCTASE"/>
    <property type="match status" value="1"/>
</dbReference>
<evidence type="ECO:0000256" key="4">
    <source>
        <dbReference type="ARBA" id="ARBA00022801"/>
    </source>
</evidence>
<dbReference type="PROSITE" id="PS50164">
    <property type="entry name" value="GIY_YIG"/>
    <property type="match status" value="1"/>
</dbReference>
<proteinExistence type="inferred from homology"/>
<evidence type="ECO:0000259" key="9">
    <source>
        <dbReference type="PROSITE" id="PS50151"/>
    </source>
</evidence>
<dbReference type="Proteomes" id="UP000269883">
    <property type="component" value="Chromosome"/>
</dbReference>
<accession>A0A2Z6AY92</accession>
<dbReference type="InterPro" id="IPR050066">
    <property type="entry name" value="UvrABC_protein_C"/>
</dbReference>
<gene>
    <name evidence="8" type="primary">uvrC</name>
    <name evidence="12" type="ORF">DFE_1516</name>
</gene>
<feature type="domain" description="GIY-YIG" evidence="10">
    <location>
        <begin position="29"/>
        <end position="108"/>
    </location>
</feature>
<dbReference type="InterPro" id="IPR036876">
    <property type="entry name" value="UVR_dom_sf"/>
</dbReference>
<dbReference type="Pfam" id="PF14520">
    <property type="entry name" value="HHH_5"/>
    <property type="match status" value="1"/>
</dbReference>
<dbReference type="NCBIfam" id="TIGR00194">
    <property type="entry name" value="uvrC"/>
    <property type="match status" value="1"/>
</dbReference>
<dbReference type="GO" id="GO:0006289">
    <property type="term" value="P:nucleotide-excision repair"/>
    <property type="evidence" value="ECO:0007669"/>
    <property type="project" value="UniProtKB-UniRule"/>
</dbReference>
<dbReference type="SMART" id="SM00465">
    <property type="entry name" value="GIYc"/>
    <property type="match status" value="1"/>
</dbReference>
<dbReference type="AlphaFoldDB" id="A0A2Z6AY92"/>
<dbReference type="SUPFAM" id="SSF47781">
    <property type="entry name" value="RuvA domain 2-like"/>
    <property type="match status" value="1"/>
</dbReference>
<dbReference type="InterPro" id="IPR010994">
    <property type="entry name" value="RuvA_2-like"/>
</dbReference>
<keyword evidence="1 8" id="KW-0963">Cytoplasm</keyword>
<feature type="domain" description="UVR" evidence="9">
    <location>
        <begin position="218"/>
        <end position="253"/>
    </location>
</feature>
<name>A0A2Z6AY92_9BACT</name>
<keyword evidence="13" id="KW-1185">Reference proteome</keyword>
<dbReference type="InterPro" id="IPR003583">
    <property type="entry name" value="Hlx-hairpin-Hlx_DNA-bd_motif"/>
</dbReference>
<protein>
    <recommendedName>
        <fullName evidence="8">UvrABC system protein C</fullName>
        <shortName evidence="8">Protein UvrC</shortName>
    </recommendedName>
    <alternativeName>
        <fullName evidence="8">Excinuclease ABC subunit C</fullName>
    </alternativeName>
</protein>
<keyword evidence="2 8" id="KW-0227">DNA damage</keyword>
<evidence type="ECO:0000313" key="12">
    <source>
        <dbReference type="EMBL" id="BBD08242.1"/>
    </source>
</evidence>
<dbReference type="HAMAP" id="MF_00203">
    <property type="entry name" value="UvrC"/>
    <property type="match status" value="1"/>
</dbReference>
<evidence type="ECO:0000256" key="7">
    <source>
        <dbReference type="ARBA" id="ARBA00023236"/>
    </source>
</evidence>
<dbReference type="GO" id="GO:0009380">
    <property type="term" value="C:excinuclease repair complex"/>
    <property type="evidence" value="ECO:0007669"/>
    <property type="project" value="InterPro"/>
</dbReference>
<dbReference type="KEGG" id="dfl:DFE_1516"/>
<comment type="subunit">
    <text evidence="8">Interacts with UvrB in an incision complex.</text>
</comment>
<evidence type="ECO:0000256" key="6">
    <source>
        <dbReference type="ARBA" id="ARBA00023204"/>
    </source>
</evidence>
<keyword evidence="6 8" id="KW-0234">DNA repair</keyword>
<dbReference type="Pfam" id="PF01541">
    <property type="entry name" value="GIY-YIG"/>
    <property type="match status" value="1"/>
</dbReference>
<dbReference type="SMART" id="SM00278">
    <property type="entry name" value="HhH1"/>
    <property type="match status" value="2"/>
</dbReference>
<evidence type="ECO:0000259" key="10">
    <source>
        <dbReference type="PROSITE" id="PS50164"/>
    </source>
</evidence>
<feature type="domain" description="UvrC family homology region profile" evidence="11">
    <location>
        <begin position="269"/>
        <end position="482"/>
    </location>
</feature>
<comment type="similarity">
    <text evidence="8">Belongs to the UvrC family.</text>
</comment>
<evidence type="ECO:0000256" key="5">
    <source>
        <dbReference type="ARBA" id="ARBA00022881"/>
    </source>
</evidence>
<keyword evidence="7 8" id="KW-0742">SOS response</keyword>
<dbReference type="InterPro" id="IPR001162">
    <property type="entry name" value="UvrC_RNase_H_dom"/>
</dbReference>
<dbReference type="Gene3D" id="3.30.420.340">
    <property type="entry name" value="UvrC, RNAse H endonuclease domain"/>
    <property type="match status" value="1"/>
</dbReference>
<dbReference type="InterPro" id="IPR038476">
    <property type="entry name" value="UvrC_RNase_H_dom_sf"/>
</dbReference>
<dbReference type="Gene3D" id="4.10.860.10">
    <property type="entry name" value="UVR domain"/>
    <property type="match status" value="1"/>
</dbReference>
<dbReference type="PANTHER" id="PTHR30562:SF10">
    <property type="entry name" value="EXCINUCLEASE CHO"/>
    <property type="match status" value="1"/>
</dbReference>
<dbReference type="Gene3D" id="3.40.1440.10">
    <property type="entry name" value="GIY-YIG endonuclease"/>
    <property type="match status" value="1"/>
</dbReference>
<dbReference type="InterPro" id="IPR000305">
    <property type="entry name" value="GIY-YIG_endonuc"/>
</dbReference>
<dbReference type="Gene3D" id="1.10.150.20">
    <property type="entry name" value="5' to 3' exonuclease, C-terminal subdomain"/>
    <property type="match status" value="1"/>
</dbReference>
<dbReference type="InterPro" id="IPR004791">
    <property type="entry name" value="UvrC"/>
</dbReference>
<dbReference type="GO" id="GO:0009381">
    <property type="term" value="F:excinuclease ABC activity"/>
    <property type="evidence" value="ECO:0007669"/>
    <property type="project" value="UniProtKB-UniRule"/>
</dbReference>
<dbReference type="PROSITE" id="PS50151">
    <property type="entry name" value="UVR"/>
    <property type="match status" value="1"/>
</dbReference>
<dbReference type="InterPro" id="IPR001943">
    <property type="entry name" value="UVR_dom"/>
</dbReference>
<comment type="function">
    <text evidence="8">The UvrABC repair system catalyzes the recognition and processing of DNA lesions. UvrC both incises the 5' and 3' sides of the lesion. The N-terminal half is responsible for the 3' incision and the C-terminal half is responsible for the 5' incision.</text>
</comment>
<keyword evidence="5 8" id="KW-0267">Excision nuclease</keyword>
<dbReference type="GO" id="GO:0009432">
    <property type="term" value="P:SOS response"/>
    <property type="evidence" value="ECO:0007669"/>
    <property type="project" value="UniProtKB-UniRule"/>
</dbReference>
<evidence type="ECO:0000313" key="13">
    <source>
        <dbReference type="Proteomes" id="UP000269883"/>
    </source>
</evidence>
<sequence length="627" mass="69132">MIPWDGVASVTVWYYLSGMFDFKSGDYPKGPGVYLMHDAKGRVIYVGKAKSLVKRLASYFRSMERHTPKTRMLVARIARIETLSTATEKEALLLEASLIKKHRPRYNIVLRDDKSYVLFRLTKAHDYPRLTMTRRVVRDGSVYYGPFTSSLAARRTWKVLGKAFPLRKCGDRTFTNRIRPCLYHHIGQCLAPCVGLADAKAYAALVRRVEMFLAGRAGDVVGQLTREMQDASQQMEFERAAEFRDQIRAIEATVERQAVVLPKPVDLDVLAVAEGRGGLGLGLLFVRQGRLLDGRSYHFPGLGLEDAPEAVSGFLTQYYWASRFIPERLLLPWALDDAETLESALAERRGGPVRLGVPRGGPEKQILDMARANAAQARPEAAAGQDVPERLKRALHLSAEPHRVECVDVSHLGGKGMRAGLVVFEGGVPFRDDYRTYTFPELEGSGDDYAALADWARRRAEAGPPWPDLLLIDGGRGQIAAVSAGLEQAGALDEFPLAGIAKSIGDGSGPDRRAGALTDRIFLPARSNPLPLKPGSPELLFLQRVRDEAHRFIIGRQRKSRKKTMISSELESLPGIGPKTARLLWDSFGSLEAMRAASLKDLLGVSGLGKKRAEKVHQALQSLGGGN</sequence>
<dbReference type="SUPFAM" id="SSF46600">
    <property type="entry name" value="C-terminal UvrC-binding domain of UvrB"/>
    <property type="match status" value="1"/>
</dbReference>
<evidence type="ECO:0000256" key="3">
    <source>
        <dbReference type="ARBA" id="ARBA00022769"/>
    </source>
</evidence>
<evidence type="ECO:0000256" key="8">
    <source>
        <dbReference type="HAMAP-Rule" id="MF_00203"/>
    </source>
</evidence>
<dbReference type="GO" id="GO:0005737">
    <property type="term" value="C:cytoplasm"/>
    <property type="evidence" value="ECO:0007669"/>
    <property type="project" value="UniProtKB-SubCell"/>
</dbReference>
<dbReference type="CDD" id="cd10434">
    <property type="entry name" value="GIY-YIG_UvrC_Cho"/>
    <property type="match status" value="1"/>
</dbReference>